<proteinExistence type="predicted"/>
<name>A0AAQ3UMT6_PASNO</name>
<dbReference type="Pfam" id="PF07727">
    <property type="entry name" value="RVT_2"/>
    <property type="match status" value="1"/>
</dbReference>
<dbReference type="CDD" id="cd09272">
    <property type="entry name" value="RNase_HI_RT_Ty1"/>
    <property type="match status" value="1"/>
</dbReference>
<dbReference type="PANTHER" id="PTHR11439">
    <property type="entry name" value="GAG-POL-RELATED RETROTRANSPOSON"/>
    <property type="match status" value="1"/>
</dbReference>
<organism evidence="2 3">
    <name type="scientific">Paspalum notatum var. saurae</name>
    <dbReference type="NCBI Taxonomy" id="547442"/>
    <lineage>
        <taxon>Eukaryota</taxon>
        <taxon>Viridiplantae</taxon>
        <taxon>Streptophyta</taxon>
        <taxon>Embryophyta</taxon>
        <taxon>Tracheophyta</taxon>
        <taxon>Spermatophyta</taxon>
        <taxon>Magnoliopsida</taxon>
        <taxon>Liliopsida</taxon>
        <taxon>Poales</taxon>
        <taxon>Poaceae</taxon>
        <taxon>PACMAD clade</taxon>
        <taxon>Panicoideae</taxon>
        <taxon>Andropogonodae</taxon>
        <taxon>Paspaleae</taxon>
        <taxon>Paspalinae</taxon>
        <taxon>Paspalum</taxon>
    </lineage>
</organism>
<feature type="domain" description="Reverse transcriptase Ty1/copia-type" evidence="1">
    <location>
        <begin position="58"/>
        <end position="300"/>
    </location>
</feature>
<reference evidence="2 3" key="1">
    <citation type="submission" date="2024-02" db="EMBL/GenBank/DDBJ databases">
        <title>High-quality chromosome-scale genome assembly of Pensacola bahiagrass (Paspalum notatum Flugge var. saurae).</title>
        <authorList>
            <person name="Vega J.M."/>
            <person name="Podio M."/>
            <person name="Orjuela J."/>
            <person name="Siena L.A."/>
            <person name="Pessino S.C."/>
            <person name="Combes M.C."/>
            <person name="Mariac C."/>
            <person name="Albertini E."/>
            <person name="Pupilli F."/>
            <person name="Ortiz J.P.A."/>
            <person name="Leblanc O."/>
        </authorList>
    </citation>
    <scope>NUCLEOTIDE SEQUENCE [LARGE SCALE GENOMIC DNA]</scope>
    <source>
        <strain evidence="2">R1</strain>
        <tissue evidence="2">Leaf</tissue>
    </source>
</reference>
<evidence type="ECO:0000259" key="1">
    <source>
        <dbReference type="Pfam" id="PF07727"/>
    </source>
</evidence>
<dbReference type="AlphaFoldDB" id="A0AAQ3UMT6"/>
<dbReference type="Proteomes" id="UP001341281">
    <property type="component" value="Chromosome 09"/>
</dbReference>
<evidence type="ECO:0000313" key="2">
    <source>
        <dbReference type="EMBL" id="WVZ92867.1"/>
    </source>
</evidence>
<dbReference type="SUPFAM" id="SSF56672">
    <property type="entry name" value="DNA/RNA polymerases"/>
    <property type="match status" value="1"/>
</dbReference>
<dbReference type="EMBL" id="CP144753">
    <property type="protein sequence ID" value="WVZ92867.1"/>
    <property type="molecule type" value="Genomic_DNA"/>
</dbReference>
<dbReference type="InterPro" id="IPR013103">
    <property type="entry name" value="RVT_2"/>
</dbReference>
<protein>
    <recommendedName>
        <fullName evidence="1">Reverse transcriptase Ty1/copia-type domain-containing protein</fullName>
    </recommendedName>
</protein>
<dbReference type="PANTHER" id="PTHR11439:SF483">
    <property type="entry name" value="PEPTIDE SYNTHASE GLIP-LIKE, PUTATIVE (AFU_ORTHOLOGUE AFUA_3G12920)-RELATED"/>
    <property type="match status" value="1"/>
</dbReference>
<evidence type="ECO:0000313" key="3">
    <source>
        <dbReference type="Proteomes" id="UP001341281"/>
    </source>
</evidence>
<accession>A0AAQ3UMT6</accession>
<gene>
    <name evidence="2" type="ORF">U9M48_038903</name>
</gene>
<sequence length="554" mass="63879">MHDNSKITIQMMTLQLLNKKNMVNKSKKMKIKLKVEQALEEPDWVMATQEELNNFTQNEVWSLVERPNQNVIGTKWVFRNKQDEHGVVTRNKARLVAQGFTQVEGLDFGETYAPVARLESIRILIAFATHHNFKLYQMDVKSSFLNGPIHELVYVEQPQGFEDPKKPNYVYKLHKALYGLKQAPRAWHECLKEFLLKKGFEIWKACSTLFTRKFDNDLFVCQIYVDDIIFGSTNKTFCDEFSRIMTKRFEMSMMGELNFFLGFQIKQLKEGTFLCQTKYTQDMLKKFGMENAKPINTPMASNGHLNLYDESKKGKDVDQKLYRSMIGSLLYLCASRPDIMLSVCMCVRFQANPKECHLVAVKRILRYLIHTPNLGLWYPKGSTFDLLGYSDSDYAVAKYIPFGKVHESGLRSRGLLQTGTCQFLGRSLVSWSSKKQTSVALSTAEAEYVAAGACCAQLLWMRQTLRDYEFSKIPHLCDNESAVKLANNLVQHAHTKHIDTRHHFLRDHEAKGDIAIHHVSSENQLADIFTKPLEESRFCDLRSELNILDSRNVV</sequence>
<dbReference type="InterPro" id="IPR043502">
    <property type="entry name" value="DNA/RNA_pol_sf"/>
</dbReference>
<keyword evidence="3" id="KW-1185">Reference proteome</keyword>